<feature type="domain" description="HTH cro/C1-type" evidence="3">
    <location>
        <begin position="315"/>
        <end position="333"/>
    </location>
</feature>
<feature type="domain" description="LysM" evidence="4">
    <location>
        <begin position="215"/>
        <end position="259"/>
    </location>
</feature>
<reference evidence="5 6" key="1">
    <citation type="submission" date="2021-01" db="EMBL/GenBank/DDBJ databases">
        <title>Genomic Encyclopedia of Type Strains, Phase IV (KMG-IV): sequencing the most valuable type-strain genomes for metagenomic binning, comparative biology and taxonomic classification.</title>
        <authorList>
            <person name="Goeker M."/>
        </authorList>
    </citation>
    <scope>NUCLEOTIDE SEQUENCE [LARGE SCALE GENOMIC DNA]</scope>
    <source>
        <strain evidence="5 6">DSM 23711</strain>
    </source>
</reference>
<dbReference type="Proteomes" id="UP001296943">
    <property type="component" value="Unassembled WGS sequence"/>
</dbReference>
<evidence type="ECO:0000256" key="1">
    <source>
        <dbReference type="ARBA" id="ARBA00030881"/>
    </source>
</evidence>
<dbReference type="PANTHER" id="PTHR33734:SF22">
    <property type="entry name" value="MEMBRANE-BOUND LYTIC MUREIN TRANSGLYCOSYLASE D"/>
    <property type="match status" value="1"/>
</dbReference>
<dbReference type="Gene3D" id="3.40.80.10">
    <property type="entry name" value="Peptidoglycan recognition protein-like"/>
    <property type="match status" value="1"/>
</dbReference>
<dbReference type="CDD" id="cd00118">
    <property type="entry name" value="LysM"/>
    <property type="match status" value="3"/>
</dbReference>
<dbReference type="RefSeq" id="WP_204497670.1">
    <property type="nucleotide sequence ID" value="NZ_JAFBDR010000003.1"/>
</dbReference>
<evidence type="ECO:0000313" key="5">
    <source>
        <dbReference type="EMBL" id="MBM7570228.1"/>
    </source>
</evidence>
<feature type="domain" description="LysM" evidence="4">
    <location>
        <begin position="261"/>
        <end position="304"/>
    </location>
</feature>
<proteinExistence type="predicted"/>
<dbReference type="PROSITE" id="PS51782">
    <property type="entry name" value="LYSM"/>
    <property type="match status" value="3"/>
</dbReference>
<evidence type="ECO:0000259" key="3">
    <source>
        <dbReference type="PROSITE" id="PS50943"/>
    </source>
</evidence>
<keyword evidence="6" id="KW-1185">Reference proteome</keyword>
<dbReference type="InterPro" id="IPR036779">
    <property type="entry name" value="LysM_dom_sf"/>
</dbReference>
<evidence type="ECO:0000259" key="4">
    <source>
        <dbReference type="PROSITE" id="PS51782"/>
    </source>
</evidence>
<dbReference type="InterPro" id="IPR001387">
    <property type="entry name" value="Cro/C1-type_HTH"/>
</dbReference>
<evidence type="ECO:0000313" key="6">
    <source>
        <dbReference type="Proteomes" id="UP001296943"/>
    </source>
</evidence>
<dbReference type="SUPFAM" id="SSF54106">
    <property type="entry name" value="LysM domain"/>
    <property type="match status" value="3"/>
</dbReference>
<accession>A0ABS2MWR4</accession>
<dbReference type="SUPFAM" id="SSF55846">
    <property type="entry name" value="N-acetylmuramoyl-L-alanine amidase-like"/>
    <property type="match status" value="1"/>
</dbReference>
<sequence>MKLQSVFKLLFVSVLILGWIVNPNSSQARVQTNDLHLPIAYSKERAEKITHVMIHFISNAANNPQDPYNVNDVYRIFLDYGVSTHYMIGRNGEIYKMVNEDRVAFHAGKGSLPRFPAYSNNMNDYSIGIELLAIGTRDEMLPVIPAKSYDSISLSDIGFTEAQYRSLNRLLDDILDRHPFIKKDRNYIVGHEEYAPNRKTDPGKLFTWASVDFSQKHTVTKGETLWAIAKKYGVTIHDIATFNNMHSSSYLQVGQTLRIPAMYTVMSRDTLWEIAQKYGISVDTLVKWNGLENTYLQVGNRLRVPSGTIPYTVKSGDTLWRIAQNYNVSIDTIIKVNNLNPRAYLRIGQKLSIPR</sequence>
<dbReference type="SMART" id="SM00257">
    <property type="entry name" value="LysM"/>
    <property type="match status" value="3"/>
</dbReference>
<organism evidence="5 6">
    <name type="scientific">Aquibacillus albus</name>
    <dbReference type="NCBI Taxonomy" id="1168171"/>
    <lineage>
        <taxon>Bacteria</taxon>
        <taxon>Bacillati</taxon>
        <taxon>Bacillota</taxon>
        <taxon>Bacilli</taxon>
        <taxon>Bacillales</taxon>
        <taxon>Bacillaceae</taxon>
        <taxon>Aquibacillus</taxon>
    </lineage>
</organism>
<comment type="caution">
    <text evidence="5">The sequence shown here is derived from an EMBL/GenBank/DDBJ whole genome shotgun (WGS) entry which is preliminary data.</text>
</comment>
<dbReference type="PROSITE" id="PS50943">
    <property type="entry name" value="HTH_CROC1"/>
    <property type="match status" value="1"/>
</dbReference>
<gene>
    <name evidence="5" type="ORF">JOC48_000706</name>
</gene>
<dbReference type="Gene3D" id="3.10.350.10">
    <property type="entry name" value="LysM domain"/>
    <property type="match status" value="3"/>
</dbReference>
<dbReference type="InterPro" id="IPR018392">
    <property type="entry name" value="LysM"/>
</dbReference>
<dbReference type="Pfam" id="PF01476">
    <property type="entry name" value="LysM"/>
    <property type="match status" value="3"/>
</dbReference>
<dbReference type="SMART" id="SM00644">
    <property type="entry name" value="Ami_2"/>
    <property type="match status" value="1"/>
</dbReference>
<evidence type="ECO:0000256" key="2">
    <source>
        <dbReference type="ARBA" id="ARBA00032390"/>
    </source>
</evidence>
<protein>
    <recommendedName>
        <fullName evidence="2">Autolysin</fullName>
    </recommendedName>
    <alternativeName>
        <fullName evidence="1">Cell wall hydrolase</fullName>
    </alternativeName>
</protein>
<dbReference type="InterPro" id="IPR002502">
    <property type="entry name" value="Amidase_domain"/>
</dbReference>
<feature type="domain" description="LysM" evidence="4">
    <location>
        <begin position="309"/>
        <end position="353"/>
    </location>
</feature>
<dbReference type="InterPro" id="IPR036505">
    <property type="entry name" value="Amidase/PGRP_sf"/>
</dbReference>
<dbReference type="Pfam" id="PF01510">
    <property type="entry name" value="Amidase_2"/>
    <property type="match status" value="1"/>
</dbReference>
<dbReference type="EMBL" id="JAFBDR010000003">
    <property type="protein sequence ID" value="MBM7570228.1"/>
    <property type="molecule type" value="Genomic_DNA"/>
</dbReference>
<name>A0ABS2MWR4_9BACI</name>
<dbReference type="PANTHER" id="PTHR33734">
    <property type="entry name" value="LYSM DOMAIN-CONTAINING GPI-ANCHORED PROTEIN 2"/>
    <property type="match status" value="1"/>
</dbReference>
<dbReference type="CDD" id="cd06583">
    <property type="entry name" value="PGRP"/>
    <property type="match status" value="1"/>
</dbReference>